<dbReference type="RefSeq" id="XP_028145418.1">
    <property type="nucleotide sequence ID" value="XM_028289617.1"/>
</dbReference>
<dbReference type="Gene3D" id="3.30.40.10">
    <property type="entry name" value="Zinc/RING finger domain, C3HC4 (zinc finger)"/>
    <property type="match status" value="1"/>
</dbReference>
<gene>
    <name evidence="2" type="primary">LOC114338987</name>
</gene>
<organism evidence="2">
    <name type="scientific">Diabrotica virgifera virgifera</name>
    <name type="common">western corn rootworm</name>
    <dbReference type="NCBI Taxonomy" id="50390"/>
    <lineage>
        <taxon>Eukaryota</taxon>
        <taxon>Metazoa</taxon>
        <taxon>Ecdysozoa</taxon>
        <taxon>Arthropoda</taxon>
        <taxon>Hexapoda</taxon>
        <taxon>Insecta</taxon>
        <taxon>Pterygota</taxon>
        <taxon>Neoptera</taxon>
        <taxon>Endopterygota</taxon>
        <taxon>Coleoptera</taxon>
        <taxon>Polyphaga</taxon>
        <taxon>Cucujiformia</taxon>
        <taxon>Chrysomeloidea</taxon>
        <taxon>Chrysomelidae</taxon>
        <taxon>Galerucinae</taxon>
        <taxon>Diabroticina</taxon>
        <taxon>Diabroticites</taxon>
        <taxon>Diabrotica</taxon>
    </lineage>
</organism>
<dbReference type="InParanoid" id="A0A6P7GJM9"/>
<reference evidence="2" key="1">
    <citation type="submission" date="2025-08" db="UniProtKB">
        <authorList>
            <consortium name="RefSeq"/>
        </authorList>
    </citation>
    <scope>IDENTIFICATION</scope>
    <source>
        <tissue evidence="2">Whole insect</tissue>
    </source>
</reference>
<dbReference type="InterPro" id="IPR013083">
    <property type="entry name" value="Znf_RING/FYVE/PHD"/>
</dbReference>
<evidence type="ECO:0000313" key="2">
    <source>
        <dbReference type="RefSeq" id="XP_028145418.1"/>
    </source>
</evidence>
<name>A0A6P7GJM9_DIAVI</name>
<feature type="domain" description="Ubiquitinyl hydrolase variant UBP zinc finger" evidence="1">
    <location>
        <begin position="11"/>
        <end position="71"/>
    </location>
</feature>
<protein>
    <submittedName>
        <fullName evidence="2">Ubiquitin carboxyl-terminal hydrolase 13-like</fullName>
    </submittedName>
</protein>
<accession>A0A6P7GJM9</accession>
<evidence type="ECO:0000259" key="1">
    <source>
        <dbReference type="Pfam" id="PF17807"/>
    </source>
</evidence>
<proteinExistence type="predicted"/>
<dbReference type="Pfam" id="PF17807">
    <property type="entry name" value="zf-UBP_var"/>
    <property type="match status" value="1"/>
</dbReference>
<dbReference type="AlphaFoldDB" id="A0A6P7GJM9"/>
<sequence length="98" mass="11299">MDILTSHLSKVKVPTVNDKVYKDECVYSFDNPESPTGLYVSLATFIGLGRDHVEKYAKTYDALFLHLKREKFEVSKRQILIYGTLVNKVHIMYISQSL</sequence>
<dbReference type="InterPro" id="IPR041432">
    <property type="entry name" value="UBP13_Znf-UBP_var"/>
</dbReference>